<evidence type="ECO:0000313" key="4">
    <source>
        <dbReference type="EMBL" id="MBY8823708.1"/>
    </source>
</evidence>
<dbReference type="EMBL" id="JAINVV010000007">
    <property type="protein sequence ID" value="MBY8823708.1"/>
    <property type="molecule type" value="Genomic_DNA"/>
</dbReference>
<organism evidence="4 5">
    <name type="scientific">Sphingomonas colocasiae</name>
    <dbReference type="NCBI Taxonomy" id="1848973"/>
    <lineage>
        <taxon>Bacteria</taxon>
        <taxon>Pseudomonadati</taxon>
        <taxon>Pseudomonadota</taxon>
        <taxon>Alphaproteobacteria</taxon>
        <taxon>Sphingomonadales</taxon>
        <taxon>Sphingomonadaceae</taxon>
        <taxon>Sphingomonas</taxon>
    </lineage>
</organism>
<dbReference type="PANTHER" id="PTHR10566">
    <property type="entry name" value="CHAPERONE-ACTIVITY OF BC1 COMPLEX CABC1 -RELATED"/>
    <property type="match status" value="1"/>
</dbReference>
<accession>A0ABS7PR17</accession>
<dbReference type="RefSeq" id="WP_222990818.1">
    <property type="nucleotide sequence ID" value="NZ_JAINVV010000007.1"/>
</dbReference>
<keyword evidence="2" id="KW-0812">Transmembrane</keyword>
<gene>
    <name evidence="4" type="ORF">K7G82_15490</name>
</gene>
<dbReference type="CDD" id="cd05121">
    <property type="entry name" value="ABC1_ADCK3-like"/>
    <property type="match status" value="1"/>
</dbReference>
<keyword evidence="2" id="KW-1133">Transmembrane helix</keyword>
<dbReference type="InterPro" id="IPR011009">
    <property type="entry name" value="Kinase-like_dom_sf"/>
</dbReference>
<keyword evidence="4" id="KW-0418">Kinase</keyword>
<keyword evidence="2" id="KW-0472">Membrane</keyword>
<feature type="transmembrane region" description="Helical" evidence="2">
    <location>
        <begin position="485"/>
        <end position="503"/>
    </location>
</feature>
<protein>
    <submittedName>
        <fullName evidence="4">AarF/ABC1/UbiB kinase family protein</fullName>
    </submittedName>
</protein>
<reference evidence="4 5" key="1">
    <citation type="submission" date="2021-08" db="EMBL/GenBank/DDBJ databases">
        <authorList>
            <person name="Tuo L."/>
        </authorList>
    </citation>
    <scope>NUCLEOTIDE SEQUENCE [LARGE SCALE GENOMIC DNA]</scope>
    <source>
        <strain evidence="4 5">JCM 31229</strain>
    </source>
</reference>
<dbReference type="Proteomes" id="UP000706039">
    <property type="component" value="Unassembled WGS sequence"/>
</dbReference>
<keyword evidence="4" id="KW-0808">Transferase</keyword>
<evidence type="ECO:0000313" key="5">
    <source>
        <dbReference type="Proteomes" id="UP000706039"/>
    </source>
</evidence>
<proteinExistence type="inferred from homology"/>
<dbReference type="InterPro" id="IPR050154">
    <property type="entry name" value="UbiB_kinase"/>
</dbReference>
<dbReference type="Pfam" id="PF03109">
    <property type="entry name" value="ABC1"/>
    <property type="match status" value="1"/>
</dbReference>
<comment type="similarity">
    <text evidence="1">Belongs to the protein kinase superfamily. ADCK protein kinase family.</text>
</comment>
<name>A0ABS7PR17_9SPHN</name>
<comment type="caution">
    <text evidence="4">The sequence shown here is derived from an EMBL/GenBank/DDBJ whole genome shotgun (WGS) entry which is preliminary data.</text>
</comment>
<sequence>MIKTLLVAARDRNRLGEIAQVASRFGLGVVLARLGIADAGQGGDGDPHGLPRRTRLALEALGPTFVKFGQILATRGDLLSPEWIAELEQLHSQAPTLAFEDLRPAVEAALGEPPETAFASFDPAPLAAASMAQVHRATLADGRAVVLKIRRPGIRPRMEADLRLIAQLAAVAESASAEVRRFAPAAMMRQLTEAVLEELDFTGEGRNADRLRADFAEEPRVVIPAIHWAWTSETLLVMDYVAGVPPRDGDTLRAAGIDPAAIAALGADVVLDMVLVNGRFHGDPHPGNLLCLPGNRIALLDLGMIGHVSPRRREEFIDFVQSLNTGDPARLADILAVWSAGSAPRDRILSAAERLVARHGSGPLVLSVLVGDFLPMMRDEGLTLPPDLLLIFKALVTIDGVLSAIEPDFDLSQAMRRSSLRIARARLSPDHWGPTVQALAWELGKLGDGAPRLVRAAVRRLEADPADVAAPHAALSAALATAGRWIAAAILTGAALIAGALLLS</sequence>
<dbReference type="SUPFAM" id="SSF56112">
    <property type="entry name" value="Protein kinase-like (PK-like)"/>
    <property type="match status" value="1"/>
</dbReference>
<evidence type="ECO:0000259" key="3">
    <source>
        <dbReference type="Pfam" id="PF03109"/>
    </source>
</evidence>
<keyword evidence="5" id="KW-1185">Reference proteome</keyword>
<dbReference type="PANTHER" id="PTHR10566:SF113">
    <property type="entry name" value="PROTEIN ACTIVITY OF BC1 COMPLEX KINASE 7, CHLOROPLASTIC"/>
    <property type="match status" value="1"/>
</dbReference>
<evidence type="ECO:0000256" key="1">
    <source>
        <dbReference type="ARBA" id="ARBA00009670"/>
    </source>
</evidence>
<evidence type="ECO:0000256" key="2">
    <source>
        <dbReference type="SAM" id="Phobius"/>
    </source>
</evidence>
<dbReference type="InterPro" id="IPR004147">
    <property type="entry name" value="ABC1_dom"/>
</dbReference>
<feature type="domain" description="ABC1 atypical kinase-like" evidence="3">
    <location>
        <begin position="89"/>
        <end position="332"/>
    </location>
</feature>
<dbReference type="GO" id="GO:0016301">
    <property type="term" value="F:kinase activity"/>
    <property type="evidence" value="ECO:0007669"/>
    <property type="project" value="UniProtKB-KW"/>
</dbReference>